<comment type="caution">
    <text evidence="4">The sequence shown here is derived from an EMBL/GenBank/DDBJ whole genome shotgun (WGS) entry which is preliminary data.</text>
</comment>
<gene>
    <name evidence="4" type="ORF">CUMW_222030</name>
</gene>
<evidence type="ECO:0000256" key="3">
    <source>
        <dbReference type="ARBA" id="ARBA00022679"/>
    </source>
</evidence>
<protein>
    <recommendedName>
        <fullName evidence="6">UDP-glycosyltransferases domain-containing protein</fullName>
    </recommendedName>
</protein>
<name>A0A2H5QED3_CITUN</name>
<evidence type="ECO:0000313" key="4">
    <source>
        <dbReference type="EMBL" id="GAY62994.1"/>
    </source>
</evidence>
<dbReference type="AlphaFoldDB" id="A0A2H5QED3"/>
<keyword evidence="5" id="KW-1185">Reference proteome</keyword>
<evidence type="ECO:0000313" key="5">
    <source>
        <dbReference type="Proteomes" id="UP000236630"/>
    </source>
</evidence>
<reference evidence="4 5" key="1">
    <citation type="journal article" date="2017" name="Front. Genet.">
        <title>Draft sequencing of the heterozygous diploid genome of Satsuma (Citrus unshiu Marc.) using a hybrid assembly approach.</title>
        <authorList>
            <person name="Shimizu T."/>
            <person name="Tanizawa Y."/>
            <person name="Mochizuki T."/>
            <person name="Nagasaki H."/>
            <person name="Yoshioka T."/>
            <person name="Toyoda A."/>
            <person name="Fujiyama A."/>
            <person name="Kaminuma E."/>
            <person name="Nakamura Y."/>
        </authorList>
    </citation>
    <scope>NUCLEOTIDE SEQUENCE [LARGE SCALE GENOMIC DNA]</scope>
    <source>
        <strain evidence="5">cv. Miyagawa wase</strain>
    </source>
</reference>
<dbReference type="InterPro" id="IPR002213">
    <property type="entry name" value="UDP_glucos_trans"/>
</dbReference>
<dbReference type="Pfam" id="PF00201">
    <property type="entry name" value="UDPGT"/>
    <property type="match status" value="1"/>
</dbReference>
<dbReference type="PANTHER" id="PTHR11926:SF1540">
    <property type="entry name" value="GLYCOSYLTRANSFERASE"/>
    <property type="match status" value="1"/>
</dbReference>
<dbReference type="Proteomes" id="UP000236630">
    <property type="component" value="Unassembled WGS sequence"/>
</dbReference>
<dbReference type="SUPFAM" id="SSF53756">
    <property type="entry name" value="UDP-Glycosyltransferase/glycogen phosphorylase"/>
    <property type="match status" value="2"/>
</dbReference>
<evidence type="ECO:0000256" key="1">
    <source>
        <dbReference type="ARBA" id="ARBA00009995"/>
    </source>
</evidence>
<accession>A0A2H5QED3</accession>
<keyword evidence="2" id="KW-0328">Glycosyltransferase</keyword>
<dbReference type="EMBL" id="BDQV01000330">
    <property type="protein sequence ID" value="GAY62994.1"/>
    <property type="molecule type" value="Genomic_DNA"/>
</dbReference>
<dbReference type="PANTHER" id="PTHR11926">
    <property type="entry name" value="GLUCOSYL/GLUCURONOSYL TRANSFERASES"/>
    <property type="match status" value="1"/>
</dbReference>
<comment type="similarity">
    <text evidence="1">Belongs to the UDP-glycosyltransferase family.</text>
</comment>
<evidence type="ECO:0008006" key="6">
    <source>
        <dbReference type="Google" id="ProtNLM"/>
    </source>
</evidence>
<evidence type="ECO:0000256" key="2">
    <source>
        <dbReference type="ARBA" id="ARBA00022676"/>
    </source>
</evidence>
<dbReference type="GO" id="GO:0080044">
    <property type="term" value="F:quercetin 7-O-glucosyltransferase activity"/>
    <property type="evidence" value="ECO:0007669"/>
    <property type="project" value="TreeGrafter"/>
</dbReference>
<sequence>MENNEKKASASSKLAHCLVLSYPAQGHINPLLQFYKRLERKRNKITTYFISKSLHRDPSSSISIPLETISDGYDEGRSAQAETDQAYVICCLDCVHLILKKGLAVNWCPQLGVLAHEATGCFLTHCGWNSTMEALSLGVPMVAMPLWTD</sequence>
<dbReference type="GO" id="GO:0080043">
    <property type="term" value="F:quercetin 3-O-glucosyltransferase activity"/>
    <property type="evidence" value="ECO:0007669"/>
    <property type="project" value="TreeGrafter"/>
</dbReference>
<organism evidence="4 5">
    <name type="scientific">Citrus unshiu</name>
    <name type="common">Satsuma mandarin</name>
    <name type="synonym">Citrus nobilis var. unshiu</name>
    <dbReference type="NCBI Taxonomy" id="55188"/>
    <lineage>
        <taxon>Eukaryota</taxon>
        <taxon>Viridiplantae</taxon>
        <taxon>Streptophyta</taxon>
        <taxon>Embryophyta</taxon>
        <taxon>Tracheophyta</taxon>
        <taxon>Spermatophyta</taxon>
        <taxon>Magnoliopsida</taxon>
        <taxon>eudicotyledons</taxon>
        <taxon>Gunneridae</taxon>
        <taxon>Pentapetalae</taxon>
        <taxon>rosids</taxon>
        <taxon>malvids</taxon>
        <taxon>Sapindales</taxon>
        <taxon>Rutaceae</taxon>
        <taxon>Aurantioideae</taxon>
        <taxon>Citrus</taxon>
    </lineage>
</organism>
<proteinExistence type="inferred from homology"/>
<dbReference type="Gene3D" id="3.40.50.2000">
    <property type="entry name" value="Glycogen Phosphorylase B"/>
    <property type="match status" value="2"/>
</dbReference>
<keyword evidence="3" id="KW-0808">Transferase</keyword>